<organism evidence="3 4">
    <name type="scientific">Okibacterium fritillariae</name>
    <dbReference type="NCBI Taxonomy" id="123320"/>
    <lineage>
        <taxon>Bacteria</taxon>
        <taxon>Bacillati</taxon>
        <taxon>Actinomycetota</taxon>
        <taxon>Actinomycetes</taxon>
        <taxon>Micrococcales</taxon>
        <taxon>Microbacteriaceae</taxon>
        <taxon>Okibacterium</taxon>
    </lineage>
</organism>
<dbReference type="PANTHER" id="PTHR34297:SF3">
    <property type="entry name" value="ALKALINE SHOCK PROTEIN 23"/>
    <property type="match status" value="1"/>
</dbReference>
<dbReference type="RefSeq" id="WP_079726670.1">
    <property type="nucleotide sequence ID" value="NZ_FUZP01000001.1"/>
</dbReference>
<dbReference type="AlphaFoldDB" id="A0A1T5IHQ8"/>
<dbReference type="OrthoDB" id="9808942at2"/>
<feature type="compositionally biased region" description="Polar residues" evidence="2">
    <location>
        <begin position="8"/>
        <end position="23"/>
    </location>
</feature>
<evidence type="ECO:0000313" key="4">
    <source>
        <dbReference type="Proteomes" id="UP000190857"/>
    </source>
</evidence>
<dbReference type="Proteomes" id="UP000190857">
    <property type="component" value="Unassembled WGS sequence"/>
</dbReference>
<evidence type="ECO:0000256" key="1">
    <source>
        <dbReference type="ARBA" id="ARBA00005721"/>
    </source>
</evidence>
<proteinExistence type="inferred from homology"/>
<name>A0A1T5IHQ8_9MICO</name>
<dbReference type="InterPro" id="IPR005531">
    <property type="entry name" value="Asp23"/>
</dbReference>
<feature type="region of interest" description="Disordered" evidence="2">
    <location>
        <begin position="1"/>
        <end position="23"/>
    </location>
</feature>
<comment type="similarity">
    <text evidence="1">Belongs to the asp23 family.</text>
</comment>
<gene>
    <name evidence="3" type="ORF">SAMN06309945_0454</name>
</gene>
<dbReference type="EMBL" id="FUZP01000001">
    <property type="protein sequence ID" value="SKC38610.1"/>
    <property type="molecule type" value="Genomic_DNA"/>
</dbReference>
<accession>A0A1T5IHQ8</accession>
<sequence length="150" mass="15407">MAEKVTPATISTTGTGADSLDSVSDSGKTVIAPEVIGKIVGLAARDIPGVYALGGGAARAFGAIRGAVGATDHAQGVNVEVGEKQVAVDLTLVVEYPVALQDVADQVRDAVYRAIHNLVGMEVSEVNISINDVHIPSDDDNAEAEESRVQ</sequence>
<dbReference type="PANTHER" id="PTHR34297">
    <property type="entry name" value="HYPOTHETICAL CYTOSOLIC PROTEIN-RELATED"/>
    <property type="match status" value="1"/>
</dbReference>
<evidence type="ECO:0000313" key="3">
    <source>
        <dbReference type="EMBL" id="SKC38610.1"/>
    </source>
</evidence>
<reference evidence="3 4" key="1">
    <citation type="submission" date="2017-02" db="EMBL/GenBank/DDBJ databases">
        <authorList>
            <person name="Peterson S.W."/>
        </authorList>
    </citation>
    <scope>NUCLEOTIDE SEQUENCE [LARGE SCALE GENOMIC DNA]</scope>
    <source>
        <strain evidence="3 4">VKM Ac-2059</strain>
    </source>
</reference>
<dbReference type="Pfam" id="PF03780">
    <property type="entry name" value="Asp23"/>
    <property type="match status" value="1"/>
</dbReference>
<keyword evidence="4" id="KW-1185">Reference proteome</keyword>
<protein>
    <submittedName>
        <fullName evidence="3">Uncharacterized conserved protein YloU, alkaline shock protein (Asp23) family</fullName>
    </submittedName>
</protein>
<evidence type="ECO:0000256" key="2">
    <source>
        <dbReference type="SAM" id="MobiDB-lite"/>
    </source>
</evidence>
<dbReference type="STRING" id="123320.SAMN06309945_0454"/>